<dbReference type="InterPro" id="IPR013022">
    <property type="entry name" value="Xyl_isomerase-like_TIM-brl"/>
</dbReference>
<organism evidence="2 3">
    <name type="scientific">Paenibacillus solanacearum</name>
    <dbReference type="NCBI Taxonomy" id="2048548"/>
    <lineage>
        <taxon>Bacteria</taxon>
        <taxon>Bacillati</taxon>
        <taxon>Bacillota</taxon>
        <taxon>Bacilli</taxon>
        <taxon>Bacillales</taxon>
        <taxon>Paenibacillaceae</taxon>
        <taxon>Paenibacillus</taxon>
    </lineage>
</organism>
<dbReference type="EMBL" id="CAJVAS010000022">
    <property type="protein sequence ID" value="CAG7641402.1"/>
    <property type="molecule type" value="Genomic_DNA"/>
</dbReference>
<dbReference type="Pfam" id="PF01261">
    <property type="entry name" value="AP_endonuc_2"/>
    <property type="match status" value="1"/>
</dbReference>
<sequence length="272" mass="30557">MVTITGFADEIGADLEQQMEVLESEGISHIEFRGVWGKNVLKLTDDELERVKKLLDARGFRISSIGSPIGKFKMQDDFQQELSHMKRAGEIAGFLNAPYIRVFSYFVAEGEHATYREEVISRLKQLVSLAESYQVTLVLENESGVYGNTADRCLDVLAACDSPRLRLALDPGNFVMNGVKPVSEALPKLESYLAYVHVKDALSEKRIFVPAGEGDGEFAAFIEHLKRNQFSGYLSLEPHLQKYLPEQDGAERFVYAVKALKKLLQEASMTWN</sequence>
<dbReference type="PANTHER" id="PTHR12110:SF53">
    <property type="entry name" value="BLR5974 PROTEIN"/>
    <property type="match status" value="1"/>
</dbReference>
<feature type="domain" description="Xylose isomerase-like TIM barrel" evidence="1">
    <location>
        <begin position="22"/>
        <end position="248"/>
    </location>
</feature>
<evidence type="ECO:0000313" key="3">
    <source>
        <dbReference type="Proteomes" id="UP000693672"/>
    </source>
</evidence>
<accession>A0A916K5I6</accession>
<comment type="caution">
    <text evidence="2">The sequence shown here is derived from an EMBL/GenBank/DDBJ whole genome shotgun (WGS) entry which is preliminary data.</text>
</comment>
<dbReference type="PANTHER" id="PTHR12110">
    <property type="entry name" value="HYDROXYPYRUVATE ISOMERASE"/>
    <property type="match status" value="1"/>
</dbReference>
<dbReference type="RefSeq" id="WP_218093954.1">
    <property type="nucleotide sequence ID" value="NZ_CAJVAS010000022.1"/>
</dbReference>
<keyword evidence="3" id="KW-1185">Reference proteome</keyword>
<proteinExistence type="predicted"/>
<evidence type="ECO:0000259" key="1">
    <source>
        <dbReference type="Pfam" id="PF01261"/>
    </source>
</evidence>
<reference evidence="2" key="1">
    <citation type="submission" date="2021-06" db="EMBL/GenBank/DDBJ databases">
        <authorList>
            <person name="Criscuolo A."/>
        </authorList>
    </citation>
    <scope>NUCLEOTIDE SEQUENCE</scope>
    <source>
        <strain evidence="2">CIP111600</strain>
    </source>
</reference>
<dbReference type="Proteomes" id="UP000693672">
    <property type="component" value="Unassembled WGS sequence"/>
</dbReference>
<evidence type="ECO:0000313" key="2">
    <source>
        <dbReference type="EMBL" id="CAG7641402.1"/>
    </source>
</evidence>
<protein>
    <recommendedName>
        <fullName evidence="1">Xylose isomerase-like TIM barrel domain-containing protein</fullName>
    </recommendedName>
</protein>
<dbReference type="AlphaFoldDB" id="A0A916K5I6"/>
<gene>
    <name evidence="2" type="ORF">PAESOLCIP111_04227</name>
</gene>
<name>A0A916K5I6_9BACL</name>
<dbReference type="InterPro" id="IPR050312">
    <property type="entry name" value="IolE/XylAMocC-like"/>
</dbReference>